<dbReference type="Proteomes" id="UP000500870">
    <property type="component" value="Chromosome 1"/>
</dbReference>
<feature type="chain" id="PRO_5028878270" evidence="1">
    <location>
        <begin position="24"/>
        <end position="149"/>
    </location>
</feature>
<accession>A0A6H0ZRI5</accession>
<dbReference type="RefSeq" id="WP_136882529.1">
    <property type="nucleotide sequence ID" value="NZ_CP050898.1"/>
</dbReference>
<evidence type="ECO:0000313" key="3">
    <source>
        <dbReference type="Proteomes" id="UP000500870"/>
    </source>
</evidence>
<organism evidence="2 3">
    <name type="scientific">Agrobacterium pusense</name>
    <dbReference type="NCBI Taxonomy" id="648995"/>
    <lineage>
        <taxon>Bacteria</taxon>
        <taxon>Pseudomonadati</taxon>
        <taxon>Pseudomonadota</taxon>
        <taxon>Alphaproteobacteria</taxon>
        <taxon>Hyphomicrobiales</taxon>
        <taxon>Rhizobiaceae</taxon>
        <taxon>Rhizobium/Agrobacterium group</taxon>
        <taxon>Agrobacterium</taxon>
    </lineage>
</organism>
<keyword evidence="1" id="KW-0732">Signal</keyword>
<reference evidence="2 3" key="1">
    <citation type="submission" date="2020-04" db="EMBL/GenBank/DDBJ databases">
        <title>FDA dAtabase for Regulatory Grade micrObial Sequences (FDA-ARGOS): Supporting development and validation of Infectious Disease Dx tests.</title>
        <authorList>
            <person name="Sciortino C."/>
            <person name="Tallon L."/>
            <person name="Sadzewicz L."/>
            <person name="Vavikolanu K."/>
            <person name="Mehta A."/>
            <person name="Aluvathingal J."/>
            <person name="Nadendla S."/>
            <person name="Nandy P."/>
            <person name="Geyer C."/>
            <person name="Yan Y."/>
            <person name="Sichtig H."/>
        </authorList>
    </citation>
    <scope>NUCLEOTIDE SEQUENCE [LARGE SCALE GENOMIC DNA]</scope>
    <source>
        <strain evidence="2 3">FDAARGOS_633</strain>
    </source>
</reference>
<gene>
    <name evidence="2" type="ORF">FOB41_16490</name>
</gene>
<dbReference type="AlphaFoldDB" id="A0A6H0ZRI5"/>
<protein>
    <submittedName>
        <fullName evidence="2">Uncharacterized protein</fullName>
    </submittedName>
</protein>
<feature type="signal peptide" evidence="1">
    <location>
        <begin position="1"/>
        <end position="23"/>
    </location>
</feature>
<sequence length="149" mass="16617">MINRRFMLGIVPAFVAVATPSLAATKAMECERYQVGADGFKSELFVYRIIADLDAGSLKLDLTKQPAENKTGKFPIATGDKWKIVWKSKDSLRIVGLITDYPNNPFESPVMVLDVDFATVRSAYKEAGGLTDFDTVVSDPWKYECKRLD</sequence>
<name>A0A6H0ZRI5_9HYPH</name>
<proteinExistence type="predicted"/>
<evidence type="ECO:0000313" key="2">
    <source>
        <dbReference type="EMBL" id="QIX22624.1"/>
    </source>
</evidence>
<dbReference type="EMBL" id="CP050898">
    <property type="protein sequence ID" value="QIX22624.1"/>
    <property type="molecule type" value="Genomic_DNA"/>
</dbReference>
<evidence type="ECO:0000256" key="1">
    <source>
        <dbReference type="SAM" id="SignalP"/>
    </source>
</evidence>